<gene>
    <name evidence="7" type="ORF">SAMN05421853_11257</name>
</gene>
<feature type="transmembrane region" description="Helical" evidence="6">
    <location>
        <begin position="58"/>
        <end position="78"/>
    </location>
</feature>
<evidence type="ECO:0000256" key="4">
    <source>
        <dbReference type="ARBA" id="ARBA00022989"/>
    </source>
</evidence>
<dbReference type="PANTHER" id="PTHR33931">
    <property type="entry name" value="HOLIN-LIKE PROTEIN CIDA-RELATED"/>
    <property type="match status" value="1"/>
</dbReference>
<keyword evidence="7" id="KW-0378">Hydrolase</keyword>
<feature type="transmembrane region" description="Helical" evidence="6">
    <location>
        <begin position="84"/>
        <end position="105"/>
    </location>
</feature>
<organism evidence="7 8">
    <name type="scientific">Roseivivax halotolerans</name>
    <dbReference type="NCBI Taxonomy" id="93684"/>
    <lineage>
        <taxon>Bacteria</taxon>
        <taxon>Pseudomonadati</taxon>
        <taxon>Pseudomonadota</taxon>
        <taxon>Alphaproteobacteria</taxon>
        <taxon>Rhodobacterales</taxon>
        <taxon>Roseobacteraceae</taxon>
        <taxon>Roseivivax</taxon>
    </lineage>
</organism>
<evidence type="ECO:0000256" key="2">
    <source>
        <dbReference type="ARBA" id="ARBA00022475"/>
    </source>
</evidence>
<protein>
    <submittedName>
        <fullName evidence="7">Effector of murein hydrolase LrgA, UPF0299 family</fullName>
    </submittedName>
</protein>
<name>A0A1I5ZTX5_9RHOB</name>
<dbReference type="Proteomes" id="UP000243106">
    <property type="component" value="Unassembled WGS sequence"/>
</dbReference>
<keyword evidence="3 6" id="KW-0812">Transmembrane</keyword>
<keyword evidence="8" id="KW-1185">Reference proteome</keyword>
<accession>A0A1I5ZTX5</accession>
<dbReference type="GO" id="GO:0016787">
    <property type="term" value="F:hydrolase activity"/>
    <property type="evidence" value="ECO:0007669"/>
    <property type="project" value="UniProtKB-KW"/>
</dbReference>
<dbReference type="GO" id="GO:0005886">
    <property type="term" value="C:plasma membrane"/>
    <property type="evidence" value="ECO:0007669"/>
    <property type="project" value="UniProtKB-SubCell"/>
</dbReference>
<comment type="subcellular location">
    <subcellularLocation>
        <location evidence="1">Cell membrane</location>
        <topology evidence="1">Multi-pass membrane protein</topology>
    </subcellularLocation>
</comment>
<dbReference type="EMBL" id="FOXV01000012">
    <property type="protein sequence ID" value="SFQ59939.1"/>
    <property type="molecule type" value="Genomic_DNA"/>
</dbReference>
<reference evidence="8" key="1">
    <citation type="submission" date="2016-10" db="EMBL/GenBank/DDBJ databases">
        <authorList>
            <person name="Varghese N."/>
            <person name="Submissions S."/>
        </authorList>
    </citation>
    <scope>NUCLEOTIDE SEQUENCE [LARGE SCALE GENOMIC DNA]</scope>
    <source>
        <strain evidence="8">JCM 10271</strain>
    </source>
</reference>
<feature type="transmembrane region" description="Helical" evidence="6">
    <location>
        <begin position="29"/>
        <end position="46"/>
    </location>
</feature>
<evidence type="ECO:0000256" key="6">
    <source>
        <dbReference type="SAM" id="Phobius"/>
    </source>
</evidence>
<dbReference type="Pfam" id="PF03788">
    <property type="entry name" value="LrgA"/>
    <property type="match status" value="1"/>
</dbReference>
<dbReference type="STRING" id="93684.SAMN05421853_11257"/>
<keyword evidence="2" id="KW-1003">Cell membrane</keyword>
<evidence type="ECO:0000313" key="7">
    <source>
        <dbReference type="EMBL" id="SFQ59939.1"/>
    </source>
</evidence>
<evidence type="ECO:0000313" key="8">
    <source>
        <dbReference type="Proteomes" id="UP000243106"/>
    </source>
</evidence>
<proteinExistence type="predicted"/>
<evidence type="ECO:0000256" key="5">
    <source>
        <dbReference type="ARBA" id="ARBA00023136"/>
    </source>
</evidence>
<sequence length="118" mass="11845">MIRNIAILLAFQLAGETLARGFGLAVPGPVIGLGGLFAALLFLPKLAEAMRPTAEGLLAHLSLLFVPAGVGVTAHLATFAENGLALATALVGSTVLAILAGVGAFRLTARLTGGDVDE</sequence>
<evidence type="ECO:0000256" key="1">
    <source>
        <dbReference type="ARBA" id="ARBA00004651"/>
    </source>
</evidence>
<keyword evidence="4 6" id="KW-1133">Transmembrane helix</keyword>
<dbReference type="PANTHER" id="PTHR33931:SF2">
    <property type="entry name" value="HOLIN-LIKE PROTEIN CIDA"/>
    <property type="match status" value="1"/>
</dbReference>
<dbReference type="InterPro" id="IPR005538">
    <property type="entry name" value="LrgA/CidA"/>
</dbReference>
<dbReference type="RefSeq" id="WP_093014182.1">
    <property type="nucleotide sequence ID" value="NZ_FOXV01000012.1"/>
</dbReference>
<evidence type="ECO:0000256" key="3">
    <source>
        <dbReference type="ARBA" id="ARBA00022692"/>
    </source>
</evidence>
<keyword evidence="5 6" id="KW-0472">Membrane</keyword>
<dbReference type="AlphaFoldDB" id="A0A1I5ZTX5"/>